<organism evidence="1 2">
    <name type="scientific">Terracoccus luteus</name>
    <dbReference type="NCBI Taxonomy" id="53356"/>
    <lineage>
        <taxon>Bacteria</taxon>
        <taxon>Bacillati</taxon>
        <taxon>Actinomycetota</taxon>
        <taxon>Actinomycetes</taxon>
        <taxon>Micrococcales</taxon>
        <taxon>Intrasporangiaceae</taxon>
        <taxon>Terracoccus</taxon>
    </lineage>
</organism>
<name>A0A495XW16_9MICO</name>
<sequence>MGLFDRRRAAALPRTVKDAVPLASGERVLSGVADDTTGGWVVATTYHLAFVSPEGELQWIRPWHEAEAGTWQADASLLTVTWVDRRVRPGQWRITEPTTLQQTLRERLQASVVTADEFRTPGRKTVRVVIRQDLGEGVLREQVVAPRGVEVTDPEVAAEVARRLARLRHEVGL</sequence>
<accession>A0A495XW16</accession>
<gene>
    <name evidence="1" type="ORF">DFJ68_1123</name>
</gene>
<dbReference type="AlphaFoldDB" id="A0A495XW16"/>
<keyword evidence="2" id="KW-1185">Reference proteome</keyword>
<dbReference type="EMBL" id="RBXT01000001">
    <property type="protein sequence ID" value="RKT77699.1"/>
    <property type="molecule type" value="Genomic_DNA"/>
</dbReference>
<evidence type="ECO:0000313" key="1">
    <source>
        <dbReference type="EMBL" id="RKT77699.1"/>
    </source>
</evidence>
<comment type="caution">
    <text evidence="1">The sequence shown here is derived from an EMBL/GenBank/DDBJ whole genome shotgun (WGS) entry which is preliminary data.</text>
</comment>
<dbReference type="Proteomes" id="UP000278440">
    <property type="component" value="Unassembled WGS sequence"/>
</dbReference>
<reference evidence="1 2" key="1">
    <citation type="submission" date="2018-10" db="EMBL/GenBank/DDBJ databases">
        <title>Sequencing the genomes of 1000 actinobacteria strains.</title>
        <authorList>
            <person name="Klenk H.-P."/>
        </authorList>
    </citation>
    <scope>NUCLEOTIDE SEQUENCE [LARGE SCALE GENOMIC DNA]</scope>
    <source>
        <strain evidence="1 2">DSM 44267</strain>
    </source>
</reference>
<protein>
    <submittedName>
        <fullName evidence="1">Uncharacterized protein</fullName>
    </submittedName>
</protein>
<dbReference type="OrthoDB" id="5144898at2"/>
<dbReference type="RefSeq" id="WP_121031726.1">
    <property type="nucleotide sequence ID" value="NZ_RBXT01000001.1"/>
</dbReference>
<proteinExistence type="predicted"/>
<evidence type="ECO:0000313" key="2">
    <source>
        <dbReference type="Proteomes" id="UP000278440"/>
    </source>
</evidence>